<reference evidence="3 4" key="1">
    <citation type="journal article" date="2013" name="Nature">
        <title>Insights into bilaterian evolution from three spiralian genomes.</title>
        <authorList>
            <person name="Simakov O."/>
            <person name="Marletaz F."/>
            <person name="Cho S.J."/>
            <person name="Edsinger-Gonzales E."/>
            <person name="Havlak P."/>
            <person name="Hellsten U."/>
            <person name="Kuo D.H."/>
            <person name="Larsson T."/>
            <person name="Lv J."/>
            <person name="Arendt D."/>
            <person name="Savage R."/>
            <person name="Osoegawa K."/>
            <person name="de Jong P."/>
            <person name="Grimwood J."/>
            <person name="Chapman J.A."/>
            <person name="Shapiro H."/>
            <person name="Aerts A."/>
            <person name="Otillar R.P."/>
            <person name="Terry A.Y."/>
            <person name="Boore J.L."/>
            <person name="Grigoriev I.V."/>
            <person name="Lindberg D.R."/>
            <person name="Seaver E.C."/>
            <person name="Weisblat D.A."/>
            <person name="Putnam N.H."/>
            <person name="Rokhsar D.S."/>
        </authorList>
    </citation>
    <scope>NUCLEOTIDE SEQUENCE [LARGE SCALE GENOMIC DNA]</scope>
</reference>
<accession>V4AQA4</accession>
<dbReference type="Proteomes" id="UP000030746">
    <property type="component" value="Unassembled WGS sequence"/>
</dbReference>
<dbReference type="SUPFAM" id="SSF56436">
    <property type="entry name" value="C-type lectin-like"/>
    <property type="match status" value="4"/>
</dbReference>
<dbReference type="CTD" id="20248697"/>
<dbReference type="InterPro" id="IPR050111">
    <property type="entry name" value="C-type_lectin/snaclec_domain"/>
</dbReference>
<evidence type="ECO:0000313" key="4">
    <source>
        <dbReference type="Proteomes" id="UP000030746"/>
    </source>
</evidence>
<keyword evidence="1" id="KW-0732">Signal</keyword>
<feature type="domain" description="C-type lectin" evidence="2">
    <location>
        <begin position="321"/>
        <end position="431"/>
    </location>
</feature>
<dbReference type="PROSITE" id="PS50041">
    <property type="entry name" value="C_TYPE_LECTIN_2"/>
    <property type="match status" value="4"/>
</dbReference>
<dbReference type="HOGENOM" id="CLU_451518_0_0_1"/>
<dbReference type="CDD" id="cd00037">
    <property type="entry name" value="CLECT"/>
    <property type="match status" value="4"/>
</dbReference>
<keyword evidence="4" id="KW-1185">Reference proteome</keyword>
<dbReference type="InterPro" id="IPR001304">
    <property type="entry name" value="C-type_lectin-like"/>
</dbReference>
<feature type="signal peptide" evidence="1">
    <location>
        <begin position="1"/>
        <end position="21"/>
    </location>
</feature>
<dbReference type="EMBL" id="KB201362">
    <property type="protein sequence ID" value="ESO96990.1"/>
    <property type="molecule type" value="Genomic_DNA"/>
</dbReference>
<dbReference type="Pfam" id="PF00059">
    <property type="entry name" value="Lectin_C"/>
    <property type="match status" value="4"/>
</dbReference>
<dbReference type="KEGG" id="lgi:LOTGIDRAFT_231745"/>
<evidence type="ECO:0000256" key="1">
    <source>
        <dbReference type="SAM" id="SignalP"/>
    </source>
</evidence>
<dbReference type="PANTHER" id="PTHR22803">
    <property type="entry name" value="MANNOSE, PHOSPHOLIPASE, LECTIN RECEPTOR RELATED"/>
    <property type="match status" value="1"/>
</dbReference>
<name>V4AQA4_LOTGI</name>
<gene>
    <name evidence="3" type="ORF">LOTGIDRAFT_231745</name>
</gene>
<dbReference type="SMART" id="SM00034">
    <property type="entry name" value="CLECT"/>
    <property type="match status" value="4"/>
</dbReference>
<dbReference type="InterPro" id="IPR016186">
    <property type="entry name" value="C-type_lectin-like/link_sf"/>
</dbReference>
<evidence type="ECO:0000313" key="3">
    <source>
        <dbReference type="EMBL" id="ESO96990.1"/>
    </source>
</evidence>
<organism evidence="3 4">
    <name type="scientific">Lottia gigantea</name>
    <name type="common">Giant owl limpet</name>
    <dbReference type="NCBI Taxonomy" id="225164"/>
    <lineage>
        <taxon>Eukaryota</taxon>
        <taxon>Metazoa</taxon>
        <taxon>Spiralia</taxon>
        <taxon>Lophotrochozoa</taxon>
        <taxon>Mollusca</taxon>
        <taxon>Gastropoda</taxon>
        <taxon>Patellogastropoda</taxon>
        <taxon>Lottioidea</taxon>
        <taxon>Lottiidae</taxon>
        <taxon>Lottia</taxon>
    </lineage>
</organism>
<proteinExistence type="predicted"/>
<evidence type="ECO:0000259" key="2">
    <source>
        <dbReference type="PROSITE" id="PS50041"/>
    </source>
</evidence>
<dbReference type="GeneID" id="20248697"/>
<dbReference type="OrthoDB" id="6068744at2759"/>
<dbReference type="AlphaFoldDB" id="V4AQA4"/>
<feature type="domain" description="C-type lectin" evidence="2">
    <location>
        <begin position="457"/>
        <end position="578"/>
    </location>
</feature>
<dbReference type="Gene3D" id="3.10.100.10">
    <property type="entry name" value="Mannose-Binding Protein A, subunit A"/>
    <property type="match status" value="4"/>
</dbReference>
<dbReference type="InterPro" id="IPR016187">
    <property type="entry name" value="CTDL_fold"/>
</dbReference>
<dbReference type="RefSeq" id="XP_009052475.1">
    <property type="nucleotide sequence ID" value="XM_009054227.1"/>
</dbReference>
<dbReference type="OMA" id="RKMGFIC"/>
<sequence>MGGGFHFFVFCCVCLLVEIKAVDPPLCDSDWEANDIYCYYFNNGDNRTWQHAIEACEAKQAQLVRIESADELSFLKRKFQGYPAADYWTALNQLKTDGDGATGTWLWGTDEYPDFSIVKWNKEPDNSNDEDCGAISIQATFSDEQCSSTLPYICETDISSSFECPSYDWTEGEKDCFLVSNYTDTSQFLTWQQANAKCTSMSTSTATVHLMTFDVDSDSDILSKTLPFYNTDTRYWTGLNDIDQEGQYIWVWKTGPTYNPQNIKWTQEPDNLAGREWCATATQEGTFSDRDCNKAFNFVCRKPQASKSDTHDFGCGQWSRAGHKCYEVYNAPKSSWADARAACQKLSGDLVKIESEDELRYMTMQSAGQVMDQGTYWIGLNDQSTEGTYVWADGTEADSSLINWEISPRNAIPNQHCAGINRDGTKMDFPCTVFQLGYVCEKPMDKSENCPNSWSLYNYNCYFLSVDLTDRETALSICKRKKGKLLAVNDAQEMQYVMSLVGDIDTWPNMWWIGLNDKIVNGQWTYPDDSDNWSGVDGLIPWSTEPNNYNGNEDCVSIEYSGGMNDAGCDRLKGFICEKSSPGPAIFHSKWLLCFTSLYLMYIHH</sequence>
<feature type="chain" id="PRO_5004716853" description="C-type lectin domain-containing protein" evidence="1">
    <location>
        <begin position="22"/>
        <end position="605"/>
    </location>
</feature>
<feature type="domain" description="C-type lectin" evidence="2">
    <location>
        <begin position="172"/>
        <end position="301"/>
    </location>
</feature>
<feature type="domain" description="C-type lectin" evidence="2">
    <location>
        <begin position="34"/>
        <end position="155"/>
    </location>
</feature>
<protein>
    <recommendedName>
        <fullName evidence="2">C-type lectin domain-containing protein</fullName>
    </recommendedName>
</protein>